<dbReference type="KEGG" id="gph:GEMMAAP_15020"/>
<evidence type="ECO:0000256" key="6">
    <source>
        <dbReference type="ARBA" id="ARBA00022692"/>
    </source>
</evidence>
<keyword evidence="20" id="KW-1185">Reference proteome</keyword>
<dbReference type="InterPro" id="IPR036942">
    <property type="entry name" value="Beta-barrel_TonB_sf"/>
</dbReference>
<evidence type="ECO:0000256" key="9">
    <source>
        <dbReference type="ARBA" id="ARBA00023065"/>
    </source>
</evidence>
<evidence type="ECO:0000256" key="1">
    <source>
        <dbReference type="ARBA" id="ARBA00004571"/>
    </source>
</evidence>
<dbReference type="PANTHER" id="PTHR32552">
    <property type="entry name" value="FERRICHROME IRON RECEPTOR-RELATED"/>
    <property type="match status" value="1"/>
</dbReference>
<dbReference type="GO" id="GO:0009279">
    <property type="term" value="C:cell outer membrane"/>
    <property type="evidence" value="ECO:0007669"/>
    <property type="project" value="UniProtKB-SubCell"/>
</dbReference>
<comment type="similarity">
    <text evidence="2 14 15">Belongs to the TonB-dependent receptor family.</text>
</comment>
<organism evidence="19 20">
    <name type="scientific">Gemmatimonas phototrophica</name>
    <dbReference type="NCBI Taxonomy" id="1379270"/>
    <lineage>
        <taxon>Bacteria</taxon>
        <taxon>Pseudomonadati</taxon>
        <taxon>Gemmatimonadota</taxon>
        <taxon>Gemmatimonadia</taxon>
        <taxon>Gemmatimonadales</taxon>
        <taxon>Gemmatimonadaceae</taxon>
        <taxon>Gemmatimonas</taxon>
    </lineage>
</organism>
<dbReference type="OrthoDB" id="127311at2"/>
<dbReference type="InterPro" id="IPR000531">
    <property type="entry name" value="Beta-barrel_TonB"/>
</dbReference>
<evidence type="ECO:0000313" key="20">
    <source>
        <dbReference type="Proteomes" id="UP000076404"/>
    </source>
</evidence>
<evidence type="ECO:0000256" key="15">
    <source>
        <dbReference type="RuleBase" id="RU003357"/>
    </source>
</evidence>
<proteinExistence type="inferred from homology"/>
<feature type="region of interest" description="Disordered" evidence="16">
    <location>
        <begin position="18"/>
        <end position="38"/>
    </location>
</feature>
<dbReference type="Pfam" id="PF07715">
    <property type="entry name" value="Plug"/>
    <property type="match status" value="1"/>
</dbReference>
<dbReference type="Gene3D" id="2.170.130.10">
    <property type="entry name" value="TonB-dependent receptor, plug domain"/>
    <property type="match status" value="1"/>
</dbReference>
<evidence type="ECO:0000256" key="5">
    <source>
        <dbReference type="ARBA" id="ARBA00022496"/>
    </source>
</evidence>
<evidence type="ECO:0000256" key="11">
    <source>
        <dbReference type="ARBA" id="ARBA00023136"/>
    </source>
</evidence>
<evidence type="ECO:0000256" key="3">
    <source>
        <dbReference type="ARBA" id="ARBA00022448"/>
    </source>
</evidence>
<gene>
    <name evidence="19" type="ORF">GEMMAAP_15020</name>
</gene>
<dbReference type="GO" id="GO:0015344">
    <property type="term" value="F:siderophore uptake transmembrane transporter activity"/>
    <property type="evidence" value="ECO:0007669"/>
    <property type="project" value="TreeGrafter"/>
</dbReference>
<keyword evidence="12" id="KW-0675">Receptor</keyword>
<dbReference type="InterPro" id="IPR037066">
    <property type="entry name" value="Plug_dom_sf"/>
</dbReference>
<dbReference type="PROSITE" id="PS52016">
    <property type="entry name" value="TONB_DEPENDENT_REC_3"/>
    <property type="match status" value="1"/>
</dbReference>
<evidence type="ECO:0000256" key="4">
    <source>
        <dbReference type="ARBA" id="ARBA00022452"/>
    </source>
</evidence>
<dbReference type="InterPro" id="IPR039426">
    <property type="entry name" value="TonB-dep_rcpt-like"/>
</dbReference>
<protein>
    <recommendedName>
        <fullName evidence="21">TonB-dependent receptor</fullName>
    </recommendedName>
</protein>
<evidence type="ECO:0000259" key="18">
    <source>
        <dbReference type="Pfam" id="PF07715"/>
    </source>
</evidence>
<keyword evidence="4 14" id="KW-1134">Transmembrane beta strand</keyword>
<dbReference type="STRING" id="1379270.GEMMAAP_15020"/>
<evidence type="ECO:0000256" key="16">
    <source>
        <dbReference type="SAM" id="MobiDB-lite"/>
    </source>
</evidence>
<dbReference type="EMBL" id="CP011454">
    <property type="protein sequence ID" value="AMW05757.1"/>
    <property type="molecule type" value="Genomic_DNA"/>
</dbReference>
<dbReference type="Proteomes" id="UP000076404">
    <property type="component" value="Chromosome"/>
</dbReference>
<dbReference type="GO" id="GO:0038023">
    <property type="term" value="F:signaling receptor activity"/>
    <property type="evidence" value="ECO:0007669"/>
    <property type="project" value="InterPro"/>
</dbReference>
<dbReference type="GO" id="GO:0015891">
    <property type="term" value="P:siderophore transport"/>
    <property type="evidence" value="ECO:0007669"/>
    <property type="project" value="InterPro"/>
</dbReference>
<keyword evidence="9" id="KW-0406">Ion transport</keyword>
<keyword evidence="5" id="KW-0410">Iron transport</keyword>
<keyword evidence="11 14" id="KW-0472">Membrane</keyword>
<feature type="domain" description="TonB-dependent receptor plug" evidence="18">
    <location>
        <begin position="70"/>
        <end position="166"/>
    </location>
</feature>
<keyword evidence="13 14" id="KW-0998">Cell outer membrane</keyword>
<evidence type="ECO:0000256" key="13">
    <source>
        <dbReference type="ARBA" id="ARBA00023237"/>
    </source>
</evidence>
<reference evidence="19 20" key="2">
    <citation type="journal article" date="2016" name="Environ. Microbiol. Rep.">
        <title>Metagenomic evidence for the presence of phototrophic Gemmatimonadetes bacteria in diverse environments.</title>
        <authorList>
            <person name="Zeng Y."/>
            <person name="Baumbach J."/>
            <person name="Barbosa E.G."/>
            <person name="Azevedo V."/>
            <person name="Zhang C."/>
            <person name="Koblizek M."/>
        </authorList>
    </citation>
    <scope>NUCLEOTIDE SEQUENCE [LARGE SCALE GENOMIC DNA]</scope>
    <source>
        <strain evidence="19 20">AP64</strain>
    </source>
</reference>
<dbReference type="RefSeq" id="WP_026848529.1">
    <property type="nucleotide sequence ID" value="NZ_CP011454.1"/>
</dbReference>
<reference evidence="19 20" key="1">
    <citation type="journal article" date="2014" name="Proc. Natl. Acad. Sci. U.S.A.">
        <title>Functional type 2 photosynthetic reaction centers found in the rare bacterial phylum Gemmatimonadetes.</title>
        <authorList>
            <person name="Zeng Y."/>
            <person name="Feng F."/>
            <person name="Medova H."/>
            <person name="Dean J."/>
            <person name="Koblizek M."/>
        </authorList>
    </citation>
    <scope>NUCLEOTIDE SEQUENCE [LARGE SCALE GENOMIC DNA]</scope>
    <source>
        <strain evidence="19 20">AP64</strain>
    </source>
</reference>
<evidence type="ECO:0000259" key="17">
    <source>
        <dbReference type="Pfam" id="PF00593"/>
    </source>
</evidence>
<keyword evidence="3 14" id="KW-0813">Transport</keyword>
<evidence type="ECO:0000313" key="19">
    <source>
        <dbReference type="EMBL" id="AMW05757.1"/>
    </source>
</evidence>
<keyword evidence="7" id="KW-0732">Signal</keyword>
<dbReference type="NCBIfam" id="TIGR01783">
    <property type="entry name" value="TonB-siderophor"/>
    <property type="match status" value="1"/>
</dbReference>
<name>A0A143BL41_9BACT</name>
<evidence type="ECO:0000256" key="14">
    <source>
        <dbReference type="PROSITE-ProRule" id="PRU01360"/>
    </source>
</evidence>
<dbReference type="PANTHER" id="PTHR32552:SF68">
    <property type="entry name" value="FERRICHROME OUTER MEMBRANE TRANSPORTER_PHAGE RECEPTOR"/>
    <property type="match status" value="1"/>
</dbReference>
<evidence type="ECO:0000256" key="10">
    <source>
        <dbReference type="ARBA" id="ARBA00023077"/>
    </source>
</evidence>
<evidence type="ECO:0000256" key="8">
    <source>
        <dbReference type="ARBA" id="ARBA00023004"/>
    </source>
</evidence>
<keyword evidence="10 15" id="KW-0798">TonB box</keyword>
<sequence length="706" mass="76246">MVSSLIFSVLLAGAPQDTVRSPAAQPASAGRPRPDSAQAVEVVRVRANAQRAVRYTAPASRSATRTLTPLRDVPQSVSVLAAPLLLDLNIQSMAKAVEYVPGISMGQGEGHRDAPTIRGQSSTADFFVDGVRDDAQYYRDTYNVQQIDAVKGANATVFGRGGGGGVINRVMKRAEWTPVRMARVETGSWDQRRVSLDMGDAVGKVAGRVNLMYEASDSFRRNMGLEKWGVNPTASAMLGRTMVRAGVERYVDRRTVDRGLPSANGRPSALDTRTFVGDPSLSRASMTVDGAHLQAEFDNGHGFTLRSHARAFAYDKFYQNVFASSAINSAGTQFSLGAYSDAVDRRSLFNQTDAVWRAARGSLRSTLLVGTEVSQQRSDNQRLTGYFDNTATARAVPVGAPTVTTPVTFRASASDADNRAVANVAALFLQEQLHLGDHVQLVGGIRHDRFDLRVRNRRTNSTLSRIDNLVSPRGGVVITPSRTLSVYGSYSVSHLPSSGDQFLSLTPTTQTLQPERFRNREVGVKWEARPGLDVTAAWFTLDRSNTTAPDPVDPTLLLQTGRQRTTGAEFGVQGTPHARWDVMGGLAVQQARIVSRTSAARVGATAPLVPNTSASLWNKVRVLPQTALGFGVVHQGQRYAAIDNSVVLPAFTRLDAAMFLSLPRGLTAQLNVENLADSRIYATSHGNNNIMPGAPRTFRVTLGVTP</sequence>
<evidence type="ECO:0000256" key="12">
    <source>
        <dbReference type="ARBA" id="ARBA00023170"/>
    </source>
</evidence>
<accession>A0A143BL41</accession>
<dbReference type="AlphaFoldDB" id="A0A143BL41"/>
<evidence type="ECO:0000256" key="7">
    <source>
        <dbReference type="ARBA" id="ARBA00022729"/>
    </source>
</evidence>
<keyword evidence="6 14" id="KW-0812">Transmembrane</keyword>
<dbReference type="SUPFAM" id="SSF56935">
    <property type="entry name" value="Porins"/>
    <property type="match status" value="1"/>
</dbReference>
<dbReference type="eggNOG" id="COG4774">
    <property type="taxonomic scope" value="Bacteria"/>
</dbReference>
<dbReference type="InterPro" id="IPR012910">
    <property type="entry name" value="Plug_dom"/>
</dbReference>
<comment type="subcellular location">
    <subcellularLocation>
        <location evidence="1 14">Cell outer membrane</location>
        <topology evidence="1 14">Multi-pass membrane protein</topology>
    </subcellularLocation>
</comment>
<dbReference type="Pfam" id="PF00593">
    <property type="entry name" value="TonB_dep_Rec_b-barrel"/>
    <property type="match status" value="1"/>
</dbReference>
<evidence type="ECO:0000256" key="2">
    <source>
        <dbReference type="ARBA" id="ARBA00009810"/>
    </source>
</evidence>
<feature type="domain" description="TonB-dependent receptor-like beta-barrel" evidence="17">
    <location>
        <begin position="254"/>
        <end position="675"/>
    </location>
</feature>
<keyword evidence="8" id="KW-0408">Iron</keyword>
<dbReference type="InterPro" id="IPR010105">
    <property type="entry name" value="TonB_sidphr_rcpt"/>
</dbReference>
<evidence type="ECO:0008006" key="21">
    <source>
        <dbReference type="Google" id="ProtNLM"/>
    </source>
</evidence>
<dbReference type="Gene3D" id="2.40.170.20">
    <property type="entry name" value="TonB-dependent receptor, beta-barrel domain"/>
    <property type="match status" value="1"/>
</dbReference>